<evidence type="ECO:0000313" key="2">
    <source>
        <dbReference type="EMBL" id="RDU22750.1"/>
    </source>
</evidence>
<dbReference type="SMART" id="SM00530">
    <property type="entry name" value="HTH_XRE"/>
    <property type="match status" value="1"/>
</dbReference>
<name>A0A371ATF2_9FIRM</name>
<dbReference type="Gene3D" id="1.10.260.40">
    <property type="entry name" value="lambda repressor-like DNA-binding domains"/>
    <property type="match status" value="1"/>
</dbReference>
<gene>
    <name evidence="2" type="ORF">DWV06_13355</name>
</gene>
<protein>
    <submittedName>
        <fullName evidence="2">XRE family transcriptional regulator</fullName>
    </submittedName>
</protein>
<feature type="domain" description="HTH cro/C1-type" evidence="1">
    <location>
        <begin position="3"/>
        <end position="60"/>
    </location>
</feature>
<dbReference type="EMBL" id="QRCT01000048">
    <property type="protein sequence ID" value="RDU22750.1"/>
    <property type="molecule type" value="Genomic_DNA"/>
</dbReference>
<reference evidence="2 3" key="1">
    <citation type="submission" date="2018-07" db="EMBL/GenBank/DDBJ databases">
        <title>Anaerosacharophilus polymeroproducens gen. nov. sp. nov., an anaerobic bacterium isolated from salt field.</title>
        <authorList>
            <person name="Kim W."/>
            <person name="Yang S.-H."/>
            <person name="Oh J."/>
            <person name="Lee J.-H."/>
            <person name="Kwon K.K."/>
        </authorList>
    </citation>
    <scope>NUCLEOTIDE SEQUENCE [LARGE SCALE GENOMIC DNA]</scope>
    <source>
        <strain evidence="2 3">MCWD5</strain>
    </source>
</reference>
<dbReference type="PROSITE" id="PS50943">
    <property type="entry name" value="HTH_CROC1"/>
    <property type="match status" value="1"/>
</dbReference>
<keyword evidence="3" id="KW-1185">Reference proteome</keyword>
<dbReference type="GO" id="GO:0003677">
    <property type="term" value="F:DNA binding"/>
    <property type="evidence" value="ECO:0007669"/>
    <property type="project" value="InterPro"/>
</dbReference>
<organism evidence="2 3">
    <name type="scientific">Anaerosacchariphilus polymeriproducens</name>
    <dbReference type="NCBI Taxonomy" id="1812858"/>
    <lineage>
        <taxon>Bacteria</taxon>
        <taxon>Bacillati</taxon>
        <taxon>Bacillota</taxon>
        <taxon>Clostridia</taxon>
        <taxon>Lachnospirales</taxon>
        <taxon>Lachnospiraceae</taxon>
        <taxon>Anaerosacchariphilus</taxon>
    </lineage>
</organism>
<dbReference type="Pfam" id="PF01381">
    <property type="entry name" value="HTH_3"/>
    <property type="match status" value="1"/>
</dbReference>
<dbReference type="RefSeq" id="WP_115482684.1">
    <property type="nucleotide sequence ID" value="NZ_QRCT01000048.1"/>
</dbReference>
<comment type="caution">
    <text evidence="2">The sequence shown here is derived from an EMBL/GenBank/DDBJ whole genome shotgun (WGS) entry which is preliminary data.</text>
</comment>
<dbReference type="CDD" id="cd00093">
    <property type="entry name" value="HTH_XRE"/>
    <property type="match status" value="1"/>
</dbReference>
<dbReference type="AlphaFoldDB" id="A0A371ATF2"/>
<dbReference type="OrthoDB" id="1664989at2"/>
<evidence type="ECO:0000313" key="3">
    <source>
        <dbReference type="Proteomes" id="UP000255036"/>
    </source>
</evidence>
<proteinExistence type="predicted"/>
<accession>A0A371ATF2</accession>
<dbReference type="InterPro" id="IPR001387">
    <property type="entry name" value="Cro/C1-type_HTH"/>
</dbReference>
<dbReference type="InterPro" id="IPR010982">
    <property type="entry name" value="Lambda_DNA-bd_dom_sf"/>
</dbReference>
<evidence type="ECO:0000259" key="1">
    <source>
        <dbReference type="PROSITE" id="PS50943"/>
    </source>
</evidence>
<dbReference type="Proteomes" id="UP000255036">
    <property type="component" value="Unassembled WGS sequence"/>
</dbReference>
<sequence>MKLQEKRKEKGFSQSQLSALSDIPIRTIQHYEQGTKDINKAQVVTVLKLADALGCDIKDILELGEK</sequence>
<dbReference type="SUPFAM" id="SSF47413">
    <property type="entry name" value="lambda repressor-like DNA-binding domains"/>
    <property type="match status" value="1"/>
</dbReference>